<evidence type="ECO:0000256" key="2">
    <source>
        <dbReference type="ARBA" id="ARBA00004496"/>
    </source>
</evidence>
<evidence type="ECO:0000256" key="6">
    <source>
        <dbReference type="ARBA" id="ARBA00022490"/>
    </source>
</evidence>
<sequence length="749" mass="84011">MRAAVSFERQEELVDLFRTAFAEPLPRSADLSLSNGNLKITSKWAFQDMDMEKKVTFETVHLAMLSENDERTLGLFRCIDPAVEVNETIISSTKSRGTQGLRALYKTITKGEKKMDFLEIWNEARRLYVYDIEASELHGNMITKGFQWSRSEEKFLFVAEKKVPKSESFFCRKPAPDCEQGTKYRWDEDWGEQLEGVITPVVVVLTLPKGLTFGGSRTKETAALQVQVIEMDNASCGQAVFTPDEKGVIFVGMVNEPYRLGSVFCDNRLQQLYHYDLESKAFTEIGDKNKCIRSPRFTAMGKHLVYLQNEVGGPHEMTSELISIEWSTKTKQVVVPIPEKPGVNEFPGLYTTKGLLQYCTSDDGNFLYVETQWHSRAQILQIDLDSKAIVNITASSPVDVQAKHLLSWNLLSVNGNYILASCSSLTETPSLVVGKQHPSTNKIVWNYSRPSTSEEPGDEADKTGLTIRCGTRLRPTKLSGYEIEVLQLRPDEDQTQYFEAIYVYPKATKHCLIVMPHGGPHAMSSIAYRPDCEFLLNAGYGVLLINYRGSLGFGEANLRALPGRIGDVDVTDVQMAVKQAKSRGLVTQSVLWGASHGGFIVAHLVGKSGQYPSDYAACCLHNPVVDMSMLGPTDIPDWYWFEGGCRGPFRYDSLPTDEDLMKLRACSPIAHAHKIKTPCFFFLGSVDKRVDKGQGLKLYKHLQGRGVKTRCNMYNDNHSLSTVGHDGDEFVNSVLWFDRFTRGTPMESN</sequence>
<dbReference type="Pfam" id="PF00326">
    <property type="entry name" value="Peptidase_S9"/>
    <property type="match status" value="1"/>
</dbReference>
<dbReference type="InParanoid" id="A0A1V9XHX7"/>
<comment type="similarity">
    <text evidence="3">Belongs to the peptidase S9C family.</text>
</comment>
<evidence type="ECO:0000313" key="11">
    <source>
        <dbReference type="Proteomes" id="UP000192247"/>
    </source>
</evidence>
<comment type="subunit">
    <text evidence="4">Homotetramer.</text>
</comment>
<dbReference type="SUPFAM" id="SSF82171">
    <property type="entry name" value="DPP6 N-terminal domain-like"/>
    <property type="match status" value="1"/>
</dbReference>
<gene>
    <name evidence="10" type="ORF">BIW11_10029</name>
</gene>
<accession>A0A1V9XHX7</accession>
<dbReference type="GO" id="GO:0008242">
    <property type="term" value="F:omega peptidase activity"/>
    <property type="evidence" value="ECO:0007669"/>
    <property type="project" value="UniProtKB-EC"/>
</dbReference>
<dbReference type="EC" id="3.4.19.1" evidence="5"/>
<dbReference type="EMBL" id="MNPL01010697">
    <property type="protein sequence ID" value="OQR72988.1"/>
    <property type="molecule type" value="Genomic_DNA"/>
</dbReference>
<dbReference type="OrthoDB" id="416344at2759"/>
<evidence type="ECO:0000256" key="5">
    <source>
        <dbReference type="ARBA" id="ARBA00012917"/>
    </source>
</evidence>
<comment type="caution">
    <text evidence="10">The sequence shown here is derived from an EMBL/GenBank/DDBJ whole genome shotgun (WGS) entry which is preliminary data.</text>
</comment>
<dbReference type="Proteomes" id="UP000192247">
    <property type="component" value="Unassembled WGS sequence"/>
</dbReference>
<dbReference type="Pfam" id="PF19283">
    <property type="entry name" value="APEH_N"/>
    <property type="match status" value="1"/>
</dbReference>
<feature type="domain" description="Acylamino-acid-releasing enzyme N-terminal" evidence="9">
    <location>
        <begin position="118"/>
        <end position="448"/>
    </location>
</feature>
<comment type="subcellular location">
    <subcellularLocation>
        <location evidence="2">Cytoplasm</location>
    </subcellularLocation>
</comment>
<evidence type="ECO:0000256" key="3">
    <source>
        <dbReference type="ARBA" id="ARBA00010040"/>
    </source>
</evidence>
<dbReference type="STRING" id="418985.A0A1V9XHX7"/>
<evidence type="ECO:0000256" key="4">
    <source>
        <dbReference type="ARBA" id="ARBA00011881"/>
    </source>
</evidence>
<keyword evidence="6" id="KW-0963">Cytoplasm</keyword>
<dbReference type="InterPro" id="IPR001375">
    <property type="entry name" value="Peptidase_S9_cat"/>
</dbReference>
<dbReference type="PANTHER" id="PTHR42776">
    <property type="entry name" value="SERINE PEPTIDASE S9 FAMILY MEMBER"/>
    <property type="match status" value="1"/>
</dbReference>
<keyword evidence="7" id="KW-0378">Hydrolase</keyword>
<dbReference type="GO" id="GO:0004252">
    <property type="term" value="F:serine-type endopeptidase activity"/>
    <property type="evidence" value="ECO:0007669"/>
    <property type="project" value="TreeGrafter"/>
</dbReference>
<dbReference type="InterPro" id="IPR029058">
    <property type="entry name" value="AB_hydrolase_fold"/>
</dbReference>
<proteinExistence type="inferred from homology"/>
<dbReference type="PANTHER" id="PTHR42776:SF4">
    <property type="entry name" value="ACYLAMINO-ACID-RELEASING ENZYME"/>
    <property type="match status" value="1"/>
</dbReference>
<dbReference type="SUPFAM" id="SSF53474">
    <property type="entry name" value="alpha/beta-Hydrolases"/>
    <property type="match status" value="1"/>
</dbReference>
<organism evidence="10 11">
    <name type="scientific">Tropilaelaps mercedesae</name>
    <dbReference type="NCBI Taxonomy" id="418985"/>
    <lineage>
        <taxon>Eukaryota</taxon>
        <taxon>Metazoa</taxon>
        <taxon>Ecdysozoa</taxon>
        <taxon>Arthropoda</taxon>
        <taxon>Chelicerata</taxon>
        <taxon>Arachnida</taxon>
        <taxon>Acari</taxon>
        <taxon>Parasitiformes</taxon>
        <taxon>Mesostigmata</taxon>
        <taxon>Gamasina</taxon>
        <taxon>Dermanyssoidea</taxon>
        <taxon>Laelapidae</taxon>
        <taxon>Tropilaelaps</taxon>
    </lineage>
</organism>
<evidence type="ECO:0000259" key="8">
    <source>
        <dbReference type="Pfam" id="PF00326"/>
    </source>
</evidence>
<dbReference type="AlphaFoldDB" id="A0A1V9XHX7"/>
<comment type="catalytic activity">
    <reaction evidence="1">
        <text>Cleavage of an N-acetyl or N-formyl amino acid from the N-terminus of a polypeptide.</text>
        <dbReference type="EC" id="3.4.19.1"/>
    </reaction>
</comment>
<evidence type="ECO:0000256" key="1">
    <source>
        <dbReference type="ARBA" id="ARBA00000721"/>
    </source>
</evidence>
<dbReference type="GO" id="GO:0006508">
    <property type="term" value="P:proteolysis"/>
    <property type="evidence" value="ECO:0007669"/>
    <property type="project" value="InterPro"/>
</dbReference>
<keyword evidence="11" id="KW-1185">Reference proteome</keyword>
<dbReference type="InterPro" id="IPR045550">
    <property type="entry name" value="AARE_N"/>
</dbReference>
<evidence type="ECO:0000259" key="9">
    <source>
        <dbReference type="Pfam" id="PF19283"/>
    </source>
</evidence>
<evidence type="ECO:0000256" key="7">
    <source>
        <dbReference type="ARBA" id="ARBA00022801"/>
    </source>
</evidence>
<evidence type="ECO:0000313" key="10">
    <source>
        <dbReference type="EMBL" id="OQR72988.1"/>
    </source>
</evidence>
<protein>
    <recommendedName>
        <fullName evidence="5">acylaminoacyl-peptidase</fullName>
        <ecNumber evidence="5">3.4.19.1</ecNumber>
    </recommendedName>
</protein>
<dbReference type="Gene3D" id="3.40.50.1820">
    <property type="entry name" value="alpha/beta hydrolase"/>
    <property type="match status" value="1"/>
</dbReference>
<name>A0A1V9XHX7_9ACAR</name>
<dbReference type="GO" id="GO:0005737">
    <property type="term" value="C:cytoplasm"/>
    <property type="evidence" value="ECO:0007669"/>
    <property type="project" value="UniProtKB-SubCell"/>
</dbReference>
<reference evidence="10 11" key="1">
    <citation type="journal article" date="2017" name="Gigascience">
        <title>Draft genome of the honey bee ectoparasitic mite, Tropilaelaps mercedesae, is shaped by the parasitic life history.</title>
        <authorList>
            <person name="Dong X."/>
            <person name="Armstrong S.D."/>
            <person name="Xia D."/>
            <person name="Makepeace B.L."/>
            <person name="Darby A.C."/>
            <person name="Kadowaki T."/>
        </authorList>
    </citation>
    <scope>NUCLEOTIDE SEQUENCE [LARGE SCALE GENOMIC DNA]</scope>
    <source>
        <strain evidence="10">Wuxi-XJTLU</strain>
    </source>
</reference>
<feature type="domain" description="Peptidase S9 prolyl oligopeptidase catalytic" evidence="8">
    <location>
        <begin position="533"/>
        <end position="740"/>
    </location>
</feature>